<evidence type="ECO:0000313" key="1">
    <source>
        <dbReference type="EMBL" id="MEY8001560.1"/>
    </source>
</evidence>
<reference evidence="1 2" key="1">
    <citation type="submission" date="2024-08" db="EMBL/GenBank/DDBJ databases">
        <title>Clostridium lapicellarii sp. nov., and Clostridium renhuaiense sp. nov., two species isolated from the mud in a fermentation cellar used for producing sauce-flavour Chinese liquors.</title>
        <authorList>
            <person name="Yang F."/>
            <person name="Wang H."/>
            <person name="Chen L.Q."/>
            <person name="Zhou N."/>
            <person name="Lu J.J."/>
            <person name="Pu X.X."/>
            <person name="Wan B."/>
            <person name="Wang L."/>
            <person name="Liu S.J."/>
        </authorList>
    </citation>
    <scope>NUCLEOTIDE SEQUENCE [LARGE SCALE GENOMIC DNA]</scope>
    <source>
        <strain evidence="1 2">MT-5</strain>
    </source>
</reference>
<sequence length="85" mass="10077">MYVASQGGRPISVEEIKGIKNRFRIKEKVRLKEHMGRNKDRYIRGTVIHRTNYFITVLVRKNGVERYSESFKYVDFVLGDIEKVI</sequence>
<keyword evidence="2" id="KW-1185">Reference proteome</keyword>
<dbReference type="RefSeq" id="WP_369705453.1">
    <property type="nucleotide sequence ID" value="NZ_JBGEWD010000021.1"/>
</dbReference>
<name>A0ABV4BVN9_9CLOT</name>
<comment type="caution">
    <text evidence="1">The sequence shown here is derived from an EMBL/GenBank/DDBJ whole genome shotgun (WGS) entry which is preliminary data.</text>
</comment>
<dbReference type="Proteomes" id="UP001564657">
    <property type="component" value="Unassembled WGS sequence"/>
</dbReference>
<dbReference type="EMBL" id="JBGEWD010000021">
    <property type="protein sequence ID" value="MEY8001560.1"/>
    <property type="molecule type" value="Genomic_DNA"/>
</dbReference>
<gene>
    <name evidence="1" type="ORF">AB8U03_15430</name>
</gene>
<accession>A0ABV4BVN9</accession>
<organism evidence="1 2">
    <name type="scientific">Clostridium moutaii</name>
    <dbReference type="NCBI Taxonomy" id="3240932"/>
    <lineage>
        <taxon>Bacteria</taxon>
        <taxon>Bacillati</taxon>
        <taxon>Bacillota</taxon>
        <taxon>Clostridia</taxon>
        <taxon>Eubacteriales</taxon>
        <taxon>Clostridiaceae</taxon>
        <taxon>Clostridium</taxon>
    </lineage>
</organism>
<evidence type="ECO:0000313" key="2">
    <source>
        <dbReference type="Proteomes" id="UP001564657"/>
    </source>
</evidence>
<proteinExistence type="predicted"/>
<evidence type="ECO:0008006" key="3">
    <source>
        <dbReference type="Google" id="ProtNLM"/>
    </source>
</evidence>
<protein>
    <recommendedName>
        <fullName evidence="3">Transposase</fullName>
    </recommendedName>
</protein>